<protein>
    <submittedName>
        <fullName evidence="9">MFS transporter</fullName>
    </submittedName>
</protein>
<feature type="transmembrane region" description="Helical" evidence="7">
    <location>
        <begin position="89"/>
        <end position="110"/>
    </location>
</feature>
<dbReference type="Pfam" id="PF07690">
    <property type="entry name" value="MFS_1"/>
    <property type="match status" value="1"/>
</dbReference>
<dbReference type="PANTHER" id="PTHR43124">
    <property type="entry name" value="PURINE EFFLUX PUMP PBUE"/>
    <property type="match status" value="1"/>
</dbReference>
<evidence type="ECO:0000256" key="3">
    <source>
        <dbReference type="ARBA" id="ARBA00022692"/>
    </source>
</evidence>
<keyword evidence="10" id="KW-1185">Reference proteome</keyword>
<feature type="transmembrane region" description="Helical" evidence="7">
    <location>
        <begin position="206"/>
        <end position="227"/>
    </location>
</feature>
<dbReference type="InterPro" id="IPR050189">
    <property type="entry name" value="MFS_Efflux_Transporters"/>
</dbReference>
<comment type="caution">
    <text evidence="9">The sequence shown here is derived from an EMBL/GenBank/DDBJ whole genome shotgun (WGS) entry which is preliminary data.</text>
</comment>
<feature type="transmembrane region" description="Helical" evidence="7">
    <location>
        <begin position="404"/>
        <end position="424"/>
    </location>
</feature>
<feature type="transmembrane region" description="Helical" evidence="7">
    <location>
        <begin position="145"/>
        <end position="168"/>
    </location>
</feature>
<reference evidence="10" key="1">
    <citation type="journal article" date="2019" name="Int. J. Syst. Evol. Microbiol.">
        <title>The Global Catalogue of Microorganisms (GCM) 10K type strain sequencing project: providing services to taxonomists for standard genome sequencing and annotation.</title>
        <authorList>
            <consortium name="The Broad Institute Genomics Platform"/>
            <consortium name="The Broad Institute Genome Sequencing Center for Infectious Disease"/>
            <person name="Wu L."/>
            <person name="Ma J."/>
        </authorList>
    </citation>
    <scope>NUCLEOTIDE SEQUENCE [LARGE SCALE GENOMIC DNA]</scope>
    <source>
        <strain evidence="10">JCM 17983</strain>
    </source>
</reference>
<feature type="transmembrane region" description="Helical" evidence="7">
    <location>
        <begin position="336"/>
        <end position="357"/>
    </location>
</feature>
<keyword evidence="5 7" id="KW-0472">Membrane</keyword>
<dbReference type="InterPro" id="IPR036259">
    <property type="entry name" value="MFS_trans_sf"/>
</dbReference>
<evidence type="ECO:0000313" key="9">
    <source>
        <dbReference type="EMBL" id="GAA4892715.1"/>
    </source>
</evidence>
<evidence type="ECO:0000256" key="1">
    <source>
        <dbReference type="ARBA" id="ARBA00004651"/>
    </source>
</evidence>
<gene>
    <name evidence="9" type="ORF">GCM10023203_53360</name>
</gene>
<dbReference type="Gene3D" id="1.20.1250.20">
    <property type="entry name" value="MFS general substrate transporter like domains"/>
    <property type="match status" value="2"/>
</dbReference>
<keyword evidence="2" id="KW-1003">Cell membrane</keyword>
<dbReference type="EMBL" id="BAABHQ010000022">
    <property type="protein sequence ID" value="GAA4892715.1"/>
    <property type="molecule type" value="Genomic_DNA"/>
</dbReference>
<feature type="transmembrane region" description="Helical" evidence="7">
    <location>
        <begin position="281"/>
        <end position="300"/>
    </location>
</feature>
<feature type="transmembrane region" description="Helical" evidence="7">
    <location>
        <begin position="248"/>
        <end position="269"/>
    </location>
</feature>
<feature type="transmembrane region" description="Helical" evidence="7">
    <location>
        <begin position="312"/>
        <end position="330"/>
    </location>
</feature>
<sequence length="431" mass="42718">MTPPTSTDAPETAPTTASAAAPATTTPAPSPARAVTEQPPARASRVPAGVSLAALSLGGLAIGTTEFASMGVLPGFAADLGVSVPTAGAAISAYALGVVVGAPLIALLGARWPRKQLVVALAVFLVVANALSAIAPSFLPFVGLRFLAGLPHGAYFGTAAVLGAALVPPERRARALATVMLGLTIANIIGVPAATWLGETLGWRSAYVAVTVIALVTVLAVVTLVPNPREAGGGSIAGELTALRRPQVWLTLGVIAAGFGGLFAVYSYINPILTNQAQVSATTVPLMLGALGVGMTVGNVAGGRFAERAPRATIAIALVVYSAVLVAFVFAAHDPVAATVGLFALGFVGMSAGPALMGRLIDFAAEGPSLAAASFHSAFNVANAVGAAIGGLVLAAGLGYDAPAAVGAVLPLIGLVVLAVSVGLERRRRVS</sequence>
<dbReference type="Proteomes" id="UP001500457">
    <property type="component" value="Unassembled WGS sequence"/>
</dbReference>
<evidence type="ECO:0000256" key="7">
    <source>
        <dbReference type="SAM" id="Phobius"/>
    </source>
</evidence>
<evidence type="ECO:0000256" key="2">
    <source>
        <dbReference type="ARBA" id="ARBA00022475"/>
    </source>
</evidence>
<dbReference type="InterPro" id="IPR011701">
    <property type="entry name" value="MFS"/>
</dbReference>
<dbReference type="PANTHER" id="PTHR43124:SF3">
    <property type="entry name" value="CHLORAMPHENICOL EFFLUX PUMP RV0191"/>
    <property type="match status" value="1"/>
</dbReference>
<feature type="compositionally biased region" description="Low complexity" evidence="6">
    <location>
        <begin position="1"/>
        <end position="27"/>
    </location>
</feature>
<keyword evidence="4 7" id="KW-1133">Transmembrane helix</keyword>
<dbReference type="InterPro" id="IPR020846">
    <property type="entry name" value="MFS_dom"/>
</dbReference>
<name>A0ABP9F2C0_9PSEU</name>
<dbReference type="CDD" id="cd17324">
    <property type="entry name" value="MFS_NepI_like"/>
    <property type="match status" value="1"/>
</dbReference>
<feature type="transmembrane region" description="Helical" evidence="7">
    <location>
        <begin position="52"/>
        <end position="77"/>
    </location>
</feature>
<keyword evidence="3 7" id="KW-0812">Transmembrane</keyword>
<feature type="region of interest" description="Disordered" evidence="6">
    <location>
        <begin position="1"/>
        <end position="43"/>
    </location>
</feature>
<evidence type="ECO:0000256" key="4">
    <source>
        <dbReference type="ARBA" id="ARBA00022989"/>
    </source>
</evidence>
<evidence type="ECO:0000256" key="6">
    <source>
        <dbReference type="SAM" id="MobiDB-lite"/>
    </source>
</evidence>
<evidence type="ECO:0000256" key="5">
    <source>
        <dbReference type="ARBA" id="ARBA00023136"/>
    </source>
</evidence>
<dbReference type="RefSeq" id="WP_274230277.1">
    <property type="nucleotide sequence ID" value="NZ_BAABHQ010000022.1"/>
</dbReference>
<feature type="transmembrane region" description="Helical" evidence="7">
    <location>
        <begin position="378"/>
        <end position="398"/>
    </location>
</feature>
<comment type="subcellular location">
    <subcellularLocation>
        <location evidence="1">Cell membrane</location>
        <topology evidence="1">Multi-pass membrane protein</topology>
    </subcellularLocation>
</comment>
<evidence type="ECO:0000259" key="8">
    <source>
        <dbReference type="PROSITE" id="PS50850"/>
    </source>
</evidence>
<accession>A0ABP9F2C0</accession>
<organism evidence="9 10">
    <name type="scientific">Actinomycetospora straminea</name>
    <dbReference type="NCBI Taxonomy" id="663607"/>
    <lineage>
        <taxon>Bacteria</taxon>
        <taxon>Bacillati</taxon>
        <taxon>Actinomycetota</taxon>
        <taxon>Actinomycetes</taxon>
        <taxon>Pseudonocardiales</taxon>
        <taxon>Pseudonocardiaceae</taxon>
        <taxon>Actinomycetospora</taxon>
    </lineage>
</organism>
<dbReference type="SUPFAM" id="SSF103473">
    <property type="entry name" value="MFS general substrate transporter"/>
    <property type="match status" value="1"/>
</dbReference>
<proteinExistence type="predicted"/>
<feature type="transmembrane region" description="Helical" evidence="7">
    <location>
        <begin position="175"/>
        <end position="194"/>
    </location>
</feature>
<evidence type="ECO:0000313" key="10">
    <source>
        <dbReference type="Proteomes" id="UP001500457"/>
    </source>
</evidence>
<dbReference type="PROSITE" id="PS50850">
    <property type="entry name" value="MFS"/>
    <property type="match status" value="1"/>
</dbReference>
<feature type="transmembrane region" description="Helical" evidence="7">
    <location>
        <begin position="117"/>
        <end position="139"/>
    </location>
</feature>
<feature type="domain" description="Major facilitator superfamily (MFS) profile" evidence="8">
    <location>
        <begin position="51"/>
        <end position="429"/>
    </location>
</feature>